<dbReference type="AlphaFoldDB" id="A0A0L0EYY1"/>
<dbReference type="RefSeq" id="XP_014143602.1">
    <property type="nucleotide sequence ID" value="XM_014288127.1"/>
</dbReference>
<name>A0A0L0EYY1_9EUKA</name>
<dbReference type="Proteomes" id="UP000054560">
    <property type="component" value="Unassembled WGS sequence"/>
</dbReference>
<dbReference type="GeneID" id="25918286"/>
<protein>
    <submittedName>
        <fullName evidence="1">Uncharacterized protein</fullName>
    </submittedName>
</protein>
<sequence>MKSMEILRRQSLPYGGSAELVETFKAQKQVVLRYQGEMGFGKKVLQFVTDKYAMFK</sequence>
<accession>A0A0L0EYY1</accession>
<keyword evidence="2" id="KW-1185">Reference proteome</keyword>
<organism evidence="1 2">
    <name type="scientific">Sphaeroforma arctica JP610</name>
    <dbReference type="NCBI Taxonomy" id="667725"/>
    <lineage>
        <taxon>Eukaryota</taxon>
        <taxon>Ichthyosporea</taxon>
        <taxon>Ichthyophonida</taxon>
        <taxon>Sphaeroforma</taxon>
    </lineage>
</organism>
<feature type="non-terminal residue" evidence="1">
    <location>
        <position position="56"/>
    </location>
</feature>
<reference evidence="1 2" key="1">
    <citation type="submission" date="2011-02" db="EMBL/GenBank/DDBJ databases">
        <title>The Genome Sequence of Sphaeroforma arctica JP610.</title>
        <authorList>
            <consortium name="The Broad Institute Genome Sequencing Platform"/>
            <person name="Russ C."/>
            <person name="Cuomo C."/>
            <person name="Young S.K."/>
            <person name="Zeng Q."/>
            <person name="Gargeya S."/>
            <person name="Alvarado L."/>
            <person name="Berlin A."/>
            <person name="Chapman S.B."/>
            <person name="Chen Z."/>
            <person name="Freedman E."/>
            <person name="Gellesch M."/>
            <person name="Goldberg J."/>
            <person name="Griggs A."/>
            <person name="Gujja S."/>
            <person name="Heilman E."/>
            <person name="Heiman D."/>
            <person name="Howarth C."/>
            <person name="Mehta T."/>
            <person name="Neiman D."/>
            <person name="Pearson M."/>
            <person name="Roberts A."/>
            <person name="Saif S."/>
            <person name="Shea T."/>
            <person name="Shenoy N."/>
            <person name="Sisk P."/>
            <person name="Stolte C."/>
            <person name="Sykes S."/>
            <person name="White J."/>
            <person name="Yandava C."/>
            <person name="Burger G."/>
            <person name="Gray M.W."/>
            <person name="Holland P.W.H."/>
            <person name="King N."/>
            <person name="Lang F.B.F."/>
            <person name="Roger A.J."/>
            <person name="Ruiz-Trillo I."/>
            <person name="Haas B."/>
            <person name="Nusbaum C."/>
            <person name="Birren B."/>
        </authorList>
    </citation>
    <scope>NUCLEOTIDE SEQUENCE [LARGE SCALE GENOMIC DNA]</scope>
    <source>
        <strain evidence="1 2">JP610</strain>
    </source>
</reference>
<evidence type="ECO:0000313" key="2">
    <source>
        <dbReference type="Proteomes" id="UP000054560"/>
    </source>
</evidence>
<dbReference type="EMBL" id="KQ253676">
    <property type="protein sequence ID" value="KNC69700.1"/>
    <property type="molecule type" value="Genomic_DNA"/>
</dbReference>
<evidence type="ECO:0000313" key="1">
    <source>
        <dbReference type="EMBL" id="KNC69700.1"/>
    </source>
</evidence>
<proteinExistence type="predicted"/>
<gene>
    <name evidence="1" type="ORF">SARC_17782</name>
</gene>